<keyword evidence="12" id="KW-0564">Palmitate</keyword>
<evidence type="ECO:0000256" key="9">
    <source>
        <dbReference type="ARBA" id="ARBA00023065"/>
    </source>
</evidence>
<evidence type="ECO:0000313" key="17">
    <source>
        <dbReference type="EMBL" id="XBH10374.1"/>
    </source>
</evidence>
<dbReference type="Pfam" id="PF22461">
    <property type="entry name" value="SLBB_2"/>
    <property type="match status" value="1"/>
</dbReference>
<dbReference type="AlphaFoldDB" id="A0AAU7CZE5"/>
<dbReference type="Gene3D" id="3.10.560.10">
    <property type="entry name" value="Outer membrane lipoprotein wza domain like"/>
    <property type="match status" value="1"/>
</dbReference>
<keyword evidence="14" id="KW-0449">Lipoprotein</keyword>
<evidence type="ECO:0000256" key="4">
    <source>
        <dbReference type="ARBA" id="ARBA00022452"/>
    </source>
</evidence>
<dbReference type="InterPro" id="IPR049712">
    <property type="entry name" value="Poly_export"/>
</dbReference>
<proteinExistence type="inferred from homology"/>
<evidence type="ECO:0000256" key="6">
    <source>
        <dbReference type="ARBA" id="ARBA00022692"/>
    </source>
</evidence>
<evidence type="ECO:0000256" key="5">
    <source>
        <dbReference type="ARBA" id="ARBA00022597"/>
    </source>
</evidence>
<evidence type="ECO:0000256" key="1">
    <source>
        <dbReference type="ARBA" id="ARBA00004571"/>
    </source>
</evidence>
<evidence type="ECO:0000256" key="10">
    <source>
        <dbReference type="ARBA" id="ARBA00023114"/>
    </source>
</evidence>
<keyword evidence="3" id="KW-0813">Transport</keyword>
<keyword evidence="10" id="KW-0626">Porin</keyword>
<keyword evidence="8" id="KW-0625">Polysaccharide transport</keyword>
<evidence type="ECO:0000256" key="3">
    <source>
        <dbReference type="ARBA" id="ARBA00022448"/>
    </source>
</evidence>
<evidence type="ECO:0000256" key="13">
    <source>
        <dbReference type="ARBA" id="ARBA00023237"/>
    </source>
</evidence>
<evidence type="ECO:0000256" key="2">
    <source>
        <dbReference type="ARBA" id="ARBA00009450"/>
    </source>
</evidence>
<evidence type="ECO:0000313" key="18">
    <source>
        <dbReference type="EMBL" id="XBH13811.1"/>
    </source>
</evidence>
<organism evidence="17">
    <name type="scientific">Edaphobacter paludis</name>
    <dbReference type="NCBI Taxonomy" id="3035702"/>
    <lineage>
        <taxon>Bacteria</taxon>
        <taxon>Pseudomonadati</taxon>
        <taxon>Acidobacteriota</taxon>
        <taxon>Terriglobia</taxon>
        <taxon>Terriglobales</taxon>
        <taxon>Acidobacteriaceae</taxon>
        <taxon>Edaphobacter</taxon>
    </lineage>
</organism>
<evidence type="ECO:0000259" key="16">
    <source>
        <dbReference type="Pfam" id="PF22461"/>
    </source>
</evidence>
<dbReference type="PANTHER" id="PTHR33619:SF3">
    <property type="entry name" value="POLYSACCHARIDE EXPORT PROTEIN GFCE-RELATED"/>
    <property type="match status" value="1"/>
</dbReference>
<dbReference type="EMBL" id="CP121195">
    <property type="protein sequence ID" value="XBH13811.1"/>
    <property type="molecule type" value="Genomic_DNA"/>
</dbReference>
<dbReference type="GO" id="GO:0015159">
    <property type="term" value="F:polysaccharide transmembrane transporter activity"/>
    <property type="evidence" value="ECO:0007669"/>
    <property type="project" value="InterPro"/>
</dbReference>
<keyword evidence="5" id="KW-0762">Sugar transport</keyword>
<dbReference type="GO" id="GO:0009279">
    <property type="term" value="C:cell outer membrane"/>
    <property type="evidence" value="ECO:0007669"/>
    <property type="project" value="UniProtKB-SubCell"/>
</dbReference>
<evidence type="ECO:0000256" key="8">
    <source>
        <dbReference type="ARBA" id="ARBA00023047"/>
    </source>
</evidence>
<dbReference type="KEGG" id="epl:P4G45_01240"/>
<dbReference type="RefSeq" id="WP_348267881.1">
    <property type="nucleotide sequence ID" value="NZ_CP121194.1"/>
</dbReference>
<dbReference type="Pfam" id="PF02563">
    <property type="entry name" value="Poly_export"/>
    <property type="match status" value="1"/>
</dbReference>
<keyword evidence="7" id="KW-0732">Signal</keyword>
<dbReference type="GO" id="GO:0015288">
    <property type="term" value="F:porin activity"/>
    <property type="evidence" value="ECO:0007669"/>
    <property type="project" value="UniProtKB-KW"/>
</dbReference>
<evidence type="ECO:0000256" key="14">
    <source>
        <dbReference type="ARBA" id="ARBA00023288"/>
    </source>
</evidence>
<dbReference type="GO" id="GO:0046930">
    <property type="term" value="C:pore complex"/>
    <property type="evidence" value="ECO:0007669"/>
    <property type="project" value="UniProtKB-KW"/>
</dbReference>
<keyword evidence="4" id="KW-1134">Transmembrane beta strand</keyword>
<dbReference type="InterPro" id="IPR003715">
    <property type="entry name" value="Poly_export_N"/>
</dbReference>
<evidence type="ECO:0000259" key="15">
    <source>
        <dbReference type="Pfam" id="PF02563"/>
    </source>
</evidence>
<feature type="domain" description="SLBB" evidence="16">
    <location>
        <begin position="215"/>
        <end position="295"/>
    </location>
</feature>
<comment type="similarity">
    <text evidence="2">Belongs to the BexD/CtrA/VexA family.</text>
</comment>
<keyword evidence="13" id="KW-0998">Cell outer membrane</keyword>
<evidence type="ECO:0000256" key="7">
    <source>
        <dbReference type="ARBA" id="ARBA00022729"/>
    </source>
</evidence>
<protein>
    <submittedName>
        <fullName evidence="17">Polysaccharide biosynthesis/export family protein</fullName>
    </submittedName>
</protein>
<evidence type="ECO:0000256" key="12">
    <source>
        <dbReference type="ARBA" id="ARBA00023139"/>
    </source>
</evidence>
<keyword evidence="6" id="KW-0812">Transmembrane</keyword>
<accession>A0AAU7CZE5</accession>
<dbReference type="InterPro" id="IPR054765">
    <property type="entry name" value="SLBB_dom"/>
</dbReference>
<sequence length="296" mass="31275">MIVGFTKKSRQFACRAASNNSHSRTTVHCWAGSTSGKAIDSTPLARYPLSGRYRIIETKTLKKEADEAEWNKPVSGLKRGSYPMKWSLVMFIAMLFAVPTAGVAQQAEASGPAAAQSSAPSVADASQAIAKADKSDTAHYVIGAEDTLQITVWKEPTLSGTVPVRPDGRISLVLLGDLPAAGMTPMQLAADIAQRLKKYIQDPSVSVVVLAVNSQRIFIIGEVGHVGAVSMTAGMTPLQAIAAAGGLSPFAHAKSIYILRGTGAAQKKIPFNYKKALKGDDKQDVSLEPGDTIVVP</sequence>
<dbReference type="PANTHER" id="PTHR33619">
    <property type="entry name" value="POLYSACCHARIDE EXPORT PROTEIN GFCE-RELATED"/>
    <property type="match status" value="1"/>
</dbReference>
<keyword evidence="11" id="KW-0472">Membrane</keyword>
<dbReference type="Gene3D" id="3.30.1950.10">
    <property type="entry name" value="wza like domain"/>
    <property type="match status" value="1"/>
</dbReference>
<evidence type="ECO:0000256" key="11">
    <source>
        <dbReference type="ARBA" id="ARBA00023136"/>
    </source>
</evidence>
<name>A0AAU7CZE5_9BACT</name>
<gene>
    <name evidence="17" type="ORF">P4G45_01240</name>
    <name evidence="18" type="ORF">P8936_01250</name>
</gene>
<reference evidence="17" key="1">
    <citation type="submission" date="2023-03" db="EMBL/GenBank/DDBJ databases">
        <title>Edaphobacter sp.</title>
        <authorList>
            <person name="Huber K.J."/>
            <person name="Papendorf J."/>
            <person name="Pilke C."/>
            <person name="Bunk B."/>
            <person name="Sproeer C."/>
            <person name="Pester M."/>
        </authorList>
    </citation>
    <scope>NUCLEOTIDE SEQUENCE</scope>
    <source>
        <strain evidence="17">DSM 109919</strain>
        <strain evidence="18">DSM 109920</strain>
    </source>
</reference>
<dbReference type="GO" id="GO:0006811">
    <property type="term" value="P:monoatomic ion transport"/>
    <property type="evidence" value="ECO:0007669"/>
    <property type="project" value="UniProtKB-KW"/>
</dbReference>
<feature type="domain" description="Polysaccharide export protein N-terminal" evidence="15">
    <location>
        <begin position="136"/>
        <end position="209"/>
    </location>
</feature>
<dbReference type="EMBL" id="CP121194">
    <property type="protein sequence ID" value="XBH10374.1"/>
    <property type="molecule type" value="Genomic_DNA"/>
</dbReference>
<comment type="subcellular location">
    <subcellularLocation>
        <location evidence="1">Cell outer membrane</location>
        <topology evidence="1">Multi-pass membrane protein</topology>
    </subcellularLocation>
</comment>
<accession>A0AAU7D8W5</accession>
<keyword evidence="9" id="KW-0406">Ion transport</keyword>